<sequence>MSTPPIHEKEQYSEPDWMKWATDPRSIGCNQVDYKFPHPYGRTPIYPPWELKVPHPHPYFRDFLSSTRSFNPPRNTSRSFNLLRNTSSSLNPLRNMRRNIFTSLLGTTKLSFSSLFLPPQKKG</sequence>
<reference evidence="1 2" key="1">
    <citation type="journal article" date="2018" name="Science">
        <title>The opium poppy genome and morphinan production.</title>
        <authorList>
            <person name="Guo L."/>
            <person name="Winzer T."/>
            <person name="Yang X."/>
            <person name="Li Y."/>
            <person name="Ning Z."/>
            <person name="He Z."/>
            <person name="Teodor R."/>
            <person name="Lu Y."/>
            <person name="Bowser T.A."/>
            <person name="Graham I.A."/>
            <person name="Ye K."/>
        </authorList>
    </citation>
    <scope>NUCLEOTIDE SEQUENCE [LARGE SCALE GENOMIC DNA]</scope>
    <source>
        <strain evidence="2">cv. HN1</strain>
        <tissue evidence="1">Leaves</tissue>
    </source>
</reference>
<keyword evidence="2" id="KW-1185">Reference proteome</keyword>
<name>A0A4Y7LC44_PAPSO</name>
<proteinExistence type="predicted"/>
<dbReference type="EMBL" id="CM010725">
    <property type="protein sequence ID" value="RZC82252.1"/>
    <property type="molecule type" value="Genomic_DNA"/>
</dbReference>
<evidence type="ECO:0000313" key="1">
    <source>
        <dbReference type="EMBL" id="RZC82252.1"/>
    </source>
</evidence>
<protein>
    <submittedName>
        <fullName evidence="1">Uncharacterized protein</fullName>
    </submittedName>
</protein>
<dbReference type="Gramene" id="RZC82252">
    <property type="protein sequence ID" value="RZC82252"/>
    <property type="gene ID" value="C5167_045037"/>
</dbReference>
<evidence type="ECO:0000313" key="2">
    <source>
        <dbReference type="Proteomes" id="UP000316621"/>
    </source>
</evidence>
<gene>
    <name evidence="1" type="ORF">C5167_045037</name>
</gene>
<organism evidence="1 2">
    <name type="scientific">Papaver somniferum</name>
    <name type="common">Opium poppy</name>
    <dbReference type="NCBI Taxonomy" id="3469"/>
    <lineage>
        <taxon>Eukaryota</taxon>
        <taxon>Viridiplantae</taxon>
        <taxon>Streptophyta</taxon>
        <taxon>Embryophyta</taxon>
        <taxon>Tracheophyta</taxon>
        <taxon>Spermatophyta</taxon>
        <taxon>Magnoliopsida</taxon>
        <taxon>Ranunculales</taxon>
        <taxon>Papaveraceae</taxon>
        <taxon>Papaveroideae</taxon>
        <taxon>Papaver</taxon>
    </lineage>
</organism>
<dbReference type="AlphaFoldDB" id="A0A4Y7LC44"/>
<dbReference type="Proteomes" id="UP000316621">
    <property type="component" value="Chromosome 11"/>
</dbReference>
<accession>A0A4Y7LC44</accession>